<evidence type="ECO:0000313" key="2">
    <source>
        <dbReference type="EMBL" id="JAE17604.1"/>
    </source>
</evidence>
<feature type="transmembrane region" description="Helical" evidence="1">
    <location>
        <begin position="20"/>
        <end position="44"/>
    </location>
</feature>
<protein>
    <submittedName>
        <fullName evidence="2">Uncharacterized protein</fullName>
    </submittedName>
</protein>
<reference evidence="2" key="1">
    <citation type="submission" date="2014-09" db="EMBL/GenBank/DDBJ databases">
        <authorList>
            <person name="Magalhaes I.L.F."/>
            <person name="Oliveira U."/>
            <person name="Santos F.R."/>
            <person name="Vidigal T.H.D.A."/>
            <person name="Brescovit A.D."/>
            <person name="Santos A.J."/>
        </authorList>
    </citation>
    <scope>NUCLEOTIDE SEQUENCE</scope>
    <source>
        <tissue evidence="2">Shoot tissue taken approximately 20 cm above the soil surface</tissue>
    </source>
</reference>
<proteinExistence type="predicted"/>
<evidence type="ECO:0000256" key="1">
    <source>
        <dbReference type="SAM" id="Phobius"/>
    </source>
</evidence>
<keyword evidence="1" id="KW-0472">Membrane</keyword>
<reference evidence="2" key="2">
    <citation type="journal article" date="2015" name="Data Brief">
        <title>Shoot transcriptome of the giant reed, Arundo donax.</title>
        <authorList>
            <person name="Barrero R.A."/>
            <person name="Guerrero F.D."/>
            <person name="Moolhuijzen P."/>
            <person name="Goolsby J.A."/>
            <person name="Tidwell J."/>
            <person name="Bellgard S.E."/>
            <person name="Bellgard M.I."/>
        </authorList>
    </citation>
    <scope>NUCLEOTIDE SEQUENCE</scope>
    <source>
        <tissue evidence="2">Shoot tissue taken approximately 20 cm above the soil surface</tissue>
    </source>
</reference>
<dbReference type="AlphaFoldDB" id="A0A0A9G2D7"/>
<keyword evidence="1" id="KW-0812">Transmembrane</keyword>
<sequence length="46" mass="5452">MNKLLVISTLQYNLDSFSQYFICVYCLVLNKGFLVHIVFLRLVLLR</sequence>
<keyword evidence="1" id="KW-1133">Transmembrane helix</keyword>
<dbReference type="EMBL" id="GBRH01180292">
    <property type="protein sequence ID" value="JAE17604.1"/>
    <property type="molecule type" value="Transcribed_RNA"/>
</dbReference>
<organism evidence="2">
    <name type="scientific">Arundo donax</name>
    <name type="common">Giant reed</name>
    <name type="synonym">Donax arundinaceus</name>
    <dbReference type="NCBI Taxonomy" id="35708"/>
    <lineage>
        <taxon>Eukaryota</taxon>
        <taxon>Viridiplantae</taxon>
        <taxon>Streptophyta</taxon>
        <taxon>Embryophyta</taxon>
        <taxon>Tracheophyta</taxon>
        <taxon>Spermatophyta</taxon>
        <taxon>Magnoliopsida</taxon>
        <taxon>Liliopsida</taxon>
        <taxon>Poales</taxon>
        <taxon>Poaceae</taxon>
        <taxon>PACMAD clade</taxon>
        <taxon>Arundinoideae</taxon>
        <taxon>Arundineae</taxon>
        <taxon>Arundo</taxon>
    </lineage>
</organism>
<accession>A0A0A9G2D7</accession>
<name>A0A0A9G2D7_ARUDO</name>